<accession>A0AA35QZZ4</accession>
<dbReference type="AlphaFoldDB" id="A0AA35QZZ4"/>
<protein>
    <submittedName>
        <fullName evidence="1">Uncharacterized protein</fullName>
    </submittedName>
</protein>
<sequence>MCANLPLTPASQAATCALPSRAADALA</sequence>
<dbReference type="EMBL" id="CASHTH010000354">
    <property type="protein sequence ID" value="CAI7998931.1"/>
    <property type="molecule type" value="Genomic_DNA"/>
</dbReference>
<keyword evidence="2" id="KW-1185">Reference proteome</keyword>
<comment type="caution">
    <text evidence="1">The sequence shown here is derived from an EMBL/GenBank/DDBJ whole genome shotgun (WGS) entry which is preliminary data.</text>
</comment>
<dbReference type="Proteomes" id="UP001174909">
    <property type="component" value="Unassembled WGS sequence"/>
</dbReference>
<name>A0AA35QZZ4_GEOBA</name>
<organism evidence="1 2">
    <name type="scientific">Geodia barretti</name>
    <name type="common">Barrett's horny sponge</name>
    <dbReference type="NCBI Taxonomy" id="519541"/>
    <lineage>
        <taxon>Eukaryota</taxon>
        <taxon>Metazoa</taxon>
        <taxon>Porifera</taxon>
        <taxon>Demospongiae</taxon>
        <taxon>Heteroscleromorpha</taxon>
        <taxon>Tetractinellida</taxon>
        <taxon>Astrophorina</taxon>
        <taxon>Geodiidae</taxon>
        <taxon>Geodia</taxon>
    </lineage>
</organism>
<evidence type="ECO:0000313" key="2">
    <source>
        <dbReference type="Proteomes" id="UP001174909"/>
    </source>
</evidence>
<reference evidence="1" key="1">
    <citation type="submission" date="2023-03" db="EMBL/GenBank/DDBJ databases">
        <authorList>
            <person name="Steffen K."/>
            <person name="Cardenas P."/>
        </authorList>
    </citation>
    <scope>NUCLEOTIDE SEQUENCE</scope>
</reference>
<evidence type="ECO:0000313" key="1">
    <source>
        <dbReference type="EMBL" id="CAI7998931.1"/>
    </source>
</evidence>
<gene>
    <name evidence="1" type="ORF">GBAR_LOCUS2569</name>
</gene>
<proteinExistence type="predicted"/>